<dbReference type="NCBIfam" id="TIGR01909">
    <property type="entry name" value="C_GCAxxG_C_C"/>
    <property type="match status" value="1"/>
</dbReference>
<evidence type="ECO:0000313" key="1">
    <source>
        <dbReference type="EMBL" id="BCS84491.1"/>
    </source>
</evidence>
<evidence type="ECO:0000313" key="2">
    <source>
        <dbReference type="Proteomes" id="UP001319045"/>
    </source>
</evidence>
<dbReference type="EMBL" id="AP024484">
    <property type="protein sequence ID" value="BCS84491.1"/>
    <property type="molecule type" value="Genomic_DNA"/>
</dbReference>
<keyword evidence="2" id="KW-1185">Reference proteome</keyword>
<dbReference type="Proteomes" id="UP001319045">
    <property type="component" value="Chromosome"/>
</dbReference>
<organism evidence="1 2">
    <name type="scientific">Prevotella herbatica</name>
    <dbReference type="NCBI Taxonomy" id="2801997"/>
    <lineage>
        <taxon>Bacteria</taxon>
        <taxon>Pseudomonadati</taxon>
        <taxon>Bacteroidota</taxon>
        <taxon>Bacteroidia</taxon>
        <taxon>Bacteroidales</taxon>
        <taxon>Prevotellaceae</taxon>
        <taxon>Prevotella</taxon>
    </lineage>
</organism>
<name>A0ABN6EH40_9BACT</name>
<reference evidence="1 2" key="1">
    <citation type="journal article" date="2022" name="Int. J. Syst. Evol. Microbiol.">
        <title>Prevotella herbatica sp. nov., a plant polysaccharide-decomposing anaerobic bacterium isolated from a methanogenic reactor.</title>
        <authorList>
            <person name="Uek A."/>
            <person name="Tonouchi A."/>
            <person name="Kaku N."/>
            <person name="Ueki K."/>
        </authorList>
    </citation>
    <scope>NUCLEOTIDE SEQUENCE [LARGE SCALE GENOMIC DNA]</scope>
    <source>
        <strain evidence="1 2">WR041</strain>
    </source>
</reference>
<dbReference type="Pfam" id="PF09719">
    <property type="entry name" value="C_GCAxxG_C_C"/>
    <property type="match status" value="1"/>
</dbReference>
<protein>
    <submittedName>
        <fullName evidence="1">C_GCAxxG_C_C family protein</fullName>
    </submittedName>
</protein>
<accession>A0ABN6EH40</accession>
<gene>
    <name evidence="1" type="ORF">prwr041_03840</name>
</gene>
<proteinExistence type="predicted"/>
<sequence>MVYREITTKELDLKQNIVTLPSVTQIRYLNDGVTLFRRIYKIIDRKMKKELEDRVQKAIDNFMQGYGCCQSVVTAFADLYGMDDNTAKKVAAGFGGGVARMRMMCGAVSGMVILAGLDCGQTEGSDREGKSACYKVIQDLLAKFKERNSSIICADLLKLNKEDVAHSSYEASERTAEYYQRRPCVKKVESAAIIFAEYLEAKETNV</sequence>
<dbReference type="InterPro" id="IPR010181">
    <property type="entry name" value="CGCAxxGCC_motif"/>
</dbReference>